<evidence type="ECO:0000313" key="2">
    <source>
        <dbReference type="EMBL" id="ANY19581.1"/>
    </source>
</evidence>
<dbReference type="InterPro" id="IPR000073">
    <property type="entry name" value="AB_hydrolase_1"/>
</dbReference>
<dbReference type="InterPro" id="IPR029058">
    <property type="entry name" value="AB_hydrolase_fold"/>
</dbReference>
<keyword evidence="2" id="KW-0378">Hydrolase</keyword>
<sequence length="243" mass="25678">MAGQHFVLVHGSWHDGGAWDAVSDALRAAGHAANAPTLPGHGPAADRDVGFADYVAAVVAAVRRCGAARVVLVGHSLGGAVVAAAAEQVADALERLVFVAPIVPADGERLIDVIPPESAKIFAAMAAASPDNSLEMPWPVWRERFVGEADLTLAEETFARLCPEPFRPVSEPVAMPGFAALEVPRSYVDCRTDVAFPPGEWHFFPRFFDRLGLCRLIAVEAGHEAMFTAPAALARALIDAARA</sequence>
<organism evidence="2 3">
    <name type="scientific">Tsuneonella dongtanensis</name>
    <dbReference type="NCBI Taxonomy" id="692370"/>
    <lineage>
        <taxon>Bacteria</taxon>
        <taxon>Pseudomonadati</taxon>
        <taxon>Pseudomonadota</taxon>
        <taxon>Alphaproteobacteria</taxon>
        <taxon>Sphingomonadales</taxon>
        <taxon>Erythrobacteraceae</taxon>
        <taxon>Tsuneonella</taxon>
    </lineage>
</organism>
<dbReference type="Gene3D" id="3.40.50.1820">
    <property type="entry name" value="alpha/beta hydrolase"/>
    <property type="match status" value="1"/>
</dbReference>
<dbReference type="SUPFAM" id="SSF53474">
    <property type="entry name" value="alpha/beta-Hydrolases"/>
    <property type="match status" value="1"/>
</dbReference>
<dbReference type="PANTHER" id="PTHR37017:SF11">
    <property type="entry name" value="ESTERASE_LIPASE_THIOESTERASE DOMAIN-CONTAINING PROTEIN"/>
    <property type="match status" value="1"/>
</dbReference>
<feature type="domain" description="AB hydrolase-1" evidence="1">
    <location>
        <begin position="6"/>
        <end position="236"/>
    </location>
</feature>
<dbReference type="InterPro" id="IPR052897">
    <property type="entry name" value="Sec-Metab_Biosynth_Hydrolase"/>
</dbReference>
<keyword evidence="3" id="KW-1185">Reference proteome</keyword>
<evidence type="ECO:0000313" key="3">
    <source>
        <dbReference type="Proteomes" id="UP000092932"/>
    </source>
</evidence>
<reference evidence="2 3" key="1">
    <citation type="submission" date="2016-07" db="EMBL/GenBank/DDBJ databases">
        <title>Complete genome sequence of Altererythrobacter dongtanensis KCTC 22672, a type strain with esterase isolated from tidal flat.</title>
        <authorList>
            <person name="Cheng H."/>
            <person name="Wu Y.-H."/>
            <person name="Zhou P."/>
            <person name="Huo Y.-Y."/>
            <person name="Wang C.-S."/>
            <person name="Xu X.-W."/>
        </authorList>
    </citation>
    <scope>NUCLEOTIDE SEQUENCE [LARGE SCALE GENOMIC DNA]</scope>
    <source>
        <strain evidence="2 3">KCTC 22672</strain>
    </source>
</reference>
<dbReference type="Proteomes" id="UP000092932">
    <property type="component" value="Chromosome"/>
</dbReference>
<dbReference type="EC" id="3.1.1.88" evidence="2"/>
<dbReference type="KEGG" id="ado:A6F68_01060"/>
<dbReference type="STRING" id="692370.A6F68_01060"/>
<dbReference type="AlphaFoldDB" id="A0A1B2ABU6"/>
<dbReference type="Pfam" id="PF12697">
    <property type="entry name" value="Abhydrolase_6"/>
    <property type="match status" value="1"/>
</dbReference>
<proteinExistence type="predicted"/>
<dbReference type="EMBL" id="CP016591">
    <property type="protein sequence ID" value="ANY19581.1"/>
    <property type="molecule type" value="Genomic_DNA"/>
</dbReference>
<dbReference type="OrthoDB" id="9814966at2"/>
<evidence type="ECO:0000259" key="1">
    <source>
        <dbReference type="Pfam" id="PF12697"/>
    </source>
</evidence>
<dbReference type="RefSeq" id="WP_067677104.1">
    <property type="nucleotide sequence ID" value="NZ_CP016591.1"/>
</dbReference>
<dbReference type="GO" id="GO:0102209">
    <property type="term" value="F:trans-permethrin hydrolase activity"/>
    <property type="evidence" value="ECO:0007669"/>
    <property type="project" value="UniProtKB-EC"/>
</dbReference>
<protein>
    <submittedName>
        <fullName evidence="2">Pyrethroid hydrolase</fullName>
        <ecNumber evidence="2">3.1.1.88</ecNumber>
    </submittedName>
</protein>
<gene>
    <name evidence="2" type="primary">pytH</name>
    <name evidence="2" type="ORF">A6F68_01060</name>
</gene>
<dbReference type="PANTHER" id="PTHR37017">
    <property type="entry name" value="AB HYDROLASE-1 DOMAIN-CONTAINING PROTEIN-RELATED"/>
    <property type="match status" value="1"/>
</dbReference>
<accession>A0A1B2ABU6</accession>
<name>A0A1B2ABU6_9SPHN</name>